<keyword evidence="15" id="KW-0413">Isomerase</keyword>
<dbReference type="Gene3D" id="3.10.50.40">
    <property type="match status" value="1"/>
</dbReference>
<comment type="subunit">
    <text evidence="14">Interacts with WIP and actin. Interacts with TBC1D23.</text>
</comment>
<evidence type="ECO:0000256" key="6">
    <source>
        <dbReference type="ARBA" id="ARBA00022490"/>
    </source>
</evidence>
<gene>
    <name evidence="19" type="ORF">U0070_012449</name>
</gene>
<evidence type="ECO:0000256" key="8">
    <source>
        <dbReference type="ARBA" id="ARBA00022583"/>
    </source>
</evidence>
<evidence type="ECO:0000256" key="5">
    <source>
        <dbReference type="ARBA" id="ARBA00022448"/>
    </source>
</evidence>
<dbReference type="GO" id="GO:0006897">
    <property type="term" value="P:endocytosis"/>
    <property type="evidence" value="ECO:0007669"/>
    <property type="project" value="UniProtKB-KW"/>
</dbReference>
<dbReference type="GO" id="GO:0003755">
    <property type="term" value="F:peptidyl-prolyl cis-trans isomerase activity"/>
    <property type="evidence" value="ECO:0007669"/>
    <property type="project" value="UniProtKB-KW"/>
</dbReference>
<dbReference type="EC" id="5.2.1.8" evidence="15"/>
<protein>
    <recommendedName>
        <fullName evidence="15">peptidylprolyl isomerase</fullName>
        <ecNumber evidence="15">5.2.1.8</ecNumber>
    </recommendedName>
</protein>
<feature type="compositionally biased region" description="Acidic residues" evidence="17">
    <location>
        <begin position="1214"/>
        <end position="1226"/>
    </location>
</feature>
<evidence type="ECO:0000259" key="18">
    <source>
        <dbReference type="PROSITE" id="PS50059"/>
    </source>
</evidence>
<feature type="region of interest" description="Disordered" evidence="17">
    <location>
        <begin position="370"/>
        <end position="431"/>
    </location>
</feature>
<dbReference type="InterPro" id="IPR046357">
    <property type="entry name" value="PPIase_dom_sf"/>
</dbReference>
<feature type="compositionally biased region" description="Polar residues" evidence="17">
    <location>
        <begin position="1160"/>
        <end position="1169"/>
    </location>
</feature>
<dbReference type="InterPro" id="IPR056598">
    <property type="entry name" value="FKBP-15_dom"/>
</dbReference>
<sequence length="1226" mass="134252">ELHPLGGLARPCVTRRSPSHLPLLHLLHRRVSSGPRYHQRVFLPESSSPPQQFTTSVVTGPGNIRLPPFTRAKIDVMFGAGDEDDTDFLSPSGGARLASLFGLDQATTGHGNEFFQYTAPKQPKKGQGIAATGNQTAPKPAAAPTGISSVLFATAVHAYRYINGQYAKHGKFGAAILGNHTTREYRILLYISQQQPVTVATIHLNFELMVWSNNYSTFYDDQRQNWSIMFESEKAAVAFNKQVCVAKCNSSSSLDAVLCQDLVAAEGPAVDIGDSLEVTYTGWLLQNQVLGQVFDSTANKPLRLKLGSGKVVKGLEDGLLGMKKGGKRLIIIPSACAAGSEGVIGWAQPTDSILVFEVEVRRVKLARDFGSDGHSVSSRGSAAPSPIPAADSLSGDPVVTPPIPLPLKSGEPALHSKSNSLSEQPTLNTNPDTVKAKLISRMAKMGQPMLPILPPQLDSNDSETEDATVLRGAGQSLVTPSVQPSLQPAHPVLPQMTSQGVQAYTYPQACSVTSQLQPVQPLYPVPLSQASHFQGSGDMMSFLMTEARQHNTEIRLAVEELQRRSSSNPVLLPNMSATVETSMIMSNIQRIIQENERLKQELLEKSSRIEEQNDKISELIERNQRYVEQSNLMMEKRNNSLQTATENTQARVLHAEQEKARVTEELAAATAQVSHLQLKMTVHQKKETELQVQLTENLKETDLLRGQVTRLQANLSELREASEQTQSKFQSEKQSRRQLELKVTSLEEELTDLRAEKESLEKNLSERKKKSAQERCQAAEEMDEIRKSHQEELDRLRQLLKKARVSTDQAAAEQLSLTQAELQSQWEAKCEHLLASAKDEHLQQYQEVCAQRDAHQQKLSRLQDECLALQAQVAAFTAEKEQLKKNTSQAPTVRAATDPSEKVKKIMNQVFQSLRGEFELEESYDGGTILRTIMHTIKVVTLQLLDQQEEEQGECSSDYAEEKPLRSSLEQPGSATPGLSSAPLSGETQVAPKVLSEQVVGESTPLPPQALPMPQNGTQTRKEDSSEGEILSETKDSSLPSEPAGTSSPRVPEPPTSIPPKPPGPIIMDSECEELLADDQRAVQSNNNLGGERVGEIAPDGPLTSDPEKGELPALDPENPGGEPQLPEHKEVEDVSSSGPPEALLDKELASAASSTSLSQNQENSQHCSFSGDEEDELFKGATLKVPRPKVQPEEEDEDEVSMKGRPPPTPLFGDDDDDDDIDWLG</sequence>
<keyword evidence="8" id="KW-0254">Endocytosis</keyword>
<evidence type="ECO:0000256" key="15">
    <source>
        <dbReference type="PROSITE-ProRule" id="PRU00277"/>
    </source>
</evidence>
<keyword evidence="6" id="KW-0963">Cytoplasm</keyword>
<reference evidence="19 20" key="1">
    <citation type="journal article" date="2023" name="bioRxiv">
        <title>Conserved and derived expression patterns and positive selection on dental genes reveal complex evolutionary context of ever-growing rodent molars.</title>
        <authorList>
            <person name="Calamari Z.T."/>
            <person name="Song A."/>
            <person name="Cohen E."/>
            <person name="Akter M."/>
            <person name="Roy R.D."/>
            <person name="Hallikas O."/>
            <person name="Christensen M.M."/>
            <person name="Li P."/>
            <person name="Marangoni P."/>
            <person name="Jernvall J."/>
            <person name="Klein O.D."/>
        </authorList>
    </citation>
    <scope>NUCLEOTIDE SEQUENCE [LARGE SCALE GENOMIC DNA]</scope>
    <source>
        <strain evidence="19">V071</strain>
    </source>
</reference>
<evidence type="ECO:0000256" key="10">
    <source>
        <dbReference type="ARBA" id="ARBA00022990"/>
    </source>
</evidence>
<dbReference type="GO" id="GO:0030426">
    <property type="term" value="C:growth cone"/>
    <property type="evidence" value="ECO:0007669"/>
    <property type="project" value="TreeGrafter"/>
</dbReference>
<evidence type="ECO:0000313" key="19">
    <source>
        <dbReference type="EMBL" id="KAK7803982.1"/>
    </source>
</evidence>
<evidence type="ECO:0000256" key="12">
    <source>
        <dbReference type="ARBA" id="ARBA00023203"/>
    </source>
</evidence>
<dbReference type="GO" id="GO:0003779">
    <property type="term" value="F:actin binding"/>
    <property type="evidence" value="ECO:0007669"/>
    <property type="project" value="UniProtKB-KW"/>
</dbReference>
<feature type="compositionally biased region" description="Low complexity" evidence="17">
    <location>
        <begin position="1150"/>
        <end position="1159"/>
    </location>
</feature>
<feature type="region of interest" description="Disordered" evidence="17">
    <location>
        <begin position="952"/>
        <end position="1226"/>
    </location>
</feature>
<evidence type="ECO:0000256" key="11">
    <source>
        <dbReference type="ARBA" id="ARBA00023054"/>
    </source>
</evidence>
<evidence type="ECO:0000256" key="4">
    <source>
        <dbReference type="ARBA" id="ARBA00006577"/>
    </source>
</evidence>
<keyword evidence="7" id="KW-0597">Phosphoprotein</keyword>
<feature type="domain" description="PPIase FKBP-type" evidence="18">
    <location>
        <begin position="273"/>
        <end position="364"/>
    </location>
</feature>
<keyword evidence="5" id="KW-0813">Transport</keyword>
<comment type="similarity">
    <text evidence="4">Belongs to the FKBP-type PPIase family.</text>
</comment>
<evidence type="ECO:0000256" key="3">
    <source>
        <dbReference type="ARBA" id="ARBA00004496"/>
    </source>
</evidence>
<evidence type="ECO:0000313" key="20">
    <source>
        <dbReference type="Proteomes" id="UP001488838"/>
    </source>
</evidence>
<dbReference type="Proteomes" id="UP001488838">
    <property type="component" value="Unassembled WGS sequence"/>
</dbReference>
<dbReference type="Pfam" id="PF23649">
    <property type="entry name" value="FKBP15"/>
    <property type="match status" value="1"/>
</dbReference>
<keyword evidence="13" id="KW-0966">Cell projection</keyword>
<dbReference type="PANTHER" id="PTHR44927">
    <property type="entry name" value="FK506-BINDING PROTEIN 15"/>
    <property type="match status" value="1"/>
</dbReference>
<feature type="coiled-coil region" evidence="16">
    <location>
        <begin position="544"/>
        <end position="813"/>
    </location>
</feature>
<dbReference type="SUPFAM" id="SSF54534">
    <property type="entry name" value="FKBP-like"/>
    <property type="match status" value="1"/>
</dbReference>
<feature type="non-terminal residue" evidence="19">
    <location>
        <position position="1"/>
    </location>
</feature>
<feature type="compositionally biased region" description="Polar residues" evidence="17">
    <location>
        <begin position="968"/>
        <end position="988"/>
    </location>
</feature>
<evidence type="ECO:0000256" key="16">
    <source>
        <dbReference type="SAM" id="Coils"/>
    </source>
</evidence>
<evidence type="ECO:0000256" key="7">
    <source>
        <dbReference type="ARBA" id="ARBA00022553"/>
    </source>
</evidence>
<comment type="subcellular location">
    <subcellularLocation>
        <location evidence="2">Cell projection</location>
        <location evidence="2">Axon</location>
    </subcellularLocation>
    <subcellularLocation>
        <location evidence="3">Cytoplasm</location>
    </subcellularLocation>
    <subcellularLocation>
        <location evidence="1">Early endosome</location>
    </subcellularLocation>
</comment>
<evidence type="ECO:0000256" key="1">
    <source>
        <dbReference type="ARBA" id="ARBA00004412"/>
    </source>
</evidence>
<proteinExistence type="inferred from homology"/>
<evidence type="ECO:0000256" key="14">
    <source>
        <dbReference type="ARBA" id="ARBA00065657"/>
    </source>
</evidence>
<dbReference type="InterPro" id="IPR001179">
    <property type="entry name" value="PPIase_FKBP_dom"/>
</dbReference>
<dbReference type="PANTHER" id="PTHR44927:SF1">
    <property type="entry name" value="FK506-BINDING PROTEIN 15"/>
    <property type="match status" value="1"/>
</dbReference>
<keyword evidence="20" id="KW-1185">Reference proteome</keyword>
<evidence type="ECO:0000256" key="17">
    <source>
        <dbReference type="SAM" id="MobiDB-lite"/>
    </source>
</evidence>
<keyword evidence="9" id="KW-0967">Endosome</keyword>
<dbReference type="Pfam" id="PF00254">
    <property type="entry name" value="FKBP_C"/>
    <property type="match status" value="1"/>
</dbReference>
<keyword evidence="15" id="KW-0697">Rotamase</keyword>
<dbReference type="EMBL" id="JBBHLL010000397">
    <property type="protein sequence ID" value="KAK7803982.1"/>
    <property type="molecule type" value="Genomic_DNA"/>
</dbReference>
<evidence type="ECO:0000256" key="13">
    <source>
        <dbReference type="ARBA" id="ARBA00023273"/>
    </source>
</evidence>
<evidence type="ECO:0000256" key="9">
    <source>
        <dbReference type="ARBA" id="ARBA00022753"/>
    </source>
</evidence>
<accession>A0AAW0HQ47</accession>
<name>A0AAW0HQ47_MYOGA</name>
<feature type="compositionally biased region" description="Polar residues" evidence="17">
    <location>
        <begin position="416"/>
        <end position="431"/>
    </location>
</feature>
<feature type="compositionally biased region" description="Polar residues" evidence="17">
    <location>
        <begin position="1037"/>
        <end position="1049"/>
    </location>
</feature>
<dbReference type="FunFam" id="3.10.50.40:FF:000020">
    <property type="entry name" value="Peptidylprolyl isomerase"/>
    <property type="match status" value="1"/>
</dbReference>
<evidence type="ECO:0000256" key="2">
    <source>
        <dbReference type="ARBA" id="ARBA00004489"/>
    </source>
</evidence>
<feature type="coiled-coil region" evidence="16">
    <location>
        <begin position="845"/>
        <end position="886"/>
    </location>
</feature>
<dbReference type="AlphaFoldDB" id="A0AAW0HQ47"/>
<dbReference type="GO" id="GO:0005769">
    <property type="term" value="C:early endosome"/>
    <property type="evidence" value="ECO:0007669"/>
    <property type="project" value="UniProtKB-SubCell"/>
</dbReference>
<dbReference type="PROSITE" id="PS50059">
    <property type="entry name" value="FKBP_PPIASE"/>
    <property type="match status" value="1"/>
</dbReference>
<keyword evidence="12" id="KW-0009">Actin-binding</keyword>
<organism evidence="19 20">
    <name type="scientific">Myodes glareolus</name>
    <name type="common">Bank vole</name>
    <name type="synonym">Clethrionomys glareolus</name>
    <dbReference type="NCBI Taxonomy" id="447135"/>
    <lineage>
        <taxon>Eukaryota</taxon>
        <taxon>Metazoa</taxon>
        <taxon>Chordata</taxon>
        <taxon>Craniata</taxon>
        <taxon>Vertebrata</taxon>
        <taxon>Euteleostomi</taxon>
        <taxon>Mammalia</taxon>
        <taxon>Eutheria</taxon>
        <taxon>Euarchontoglires</taxon>
        <taxon>Glires</taxon>
        <taxon>Rodentia</taxon>
        <taxon>Myomorpha</taxon>
        <taxon>Muroidea</taxon>
        <taxon>Cricetidae</taxon>
        <taxon>Arvicolinae</taxon>
        <taxon>Myodes</taxon>
    </lineage>
</organism>
<feature type="compositionally biased region" description="Pro residues" evidence="17">
    <location>
        <begin position="1051"/>
        <end position="1065"/>
    </location>
</feature>
<keyword evidence="10" id="KW-0007">Acetylation</keyword>
<comment type="catalytic activity">
    <reaction evidence="15">
        <text>[protein]-peptidylproline (omega=180) = [protein]-peptidylproline (omega=0)</text>
        <dbReference type="Rhea" id="RHEA:16237"/>
        <dbReference type="Rhea" id="RHEA-COMP:10747"/>
        <dbReference type="Rhea" id="RHEA-COMP:10748"/>
        <dbReference type="ChEBI" id="CHEBI:83833"/>
        <dbReference type="ChEBI" id="CHEBI:83834"/>
        <dbReference type="EC" id="5.2.1.8"/>
    </reaction>
</comment>
<feature type="compositionally biased region" description="Low complexity" evidence="17">
    <location>
        <begin position="377"/>
        <end position="394"/>
    </location>
</feature>
<keyword evidence="11 16" id="KW-0175">Coiled coil</keyword>
<comment type="caution">
    <text evidence="19">The sequence shown here is derived from an EMBL/GenBank/DDBJ whole genome shotgun (WGS) entry which is preliminary data.</text>
</comment>